<dbReference type="AlphaFoldDB" id="A0A2G1VZN0"/>
<protein>
    <submittedName>
        <fullName evidence="6">RNA polymerase subunit sigma-70</fullName>
    </submittedName>
</protein>
<dbReference type="InterPro" id="IPR014331">
    <property type="entry name" value="RNA_pol_sigma70_ECF_RHOBA"/>
</dbReference>
<reference evidence="6 7" key="1">
    <citation type="submission" date="2017-06" db="EMBL/GenBank/DDBJ databases">
        <title>Description of Rhodopirellula bahusiensis sp. nov.</title>
        <authorList>
            <person name="Kizina J."/>
            <person name="Harder J."/>
        </authorList>
    </citation>
    <scope>NUCLEOTIDE SEQUENCE [LARGE SCALE GENOMIC DNA]</scope>
    <source>
        <strain evidence="6 7">SWK21</strain>
    </source>
</reference>
<dbReference type="NCBIfam" id="TIGR02989">
    <property type="entry name" value="Sig-70_gvs1"/>
    <property type="match status" value="1"/>
</dbReference>
<organism evidence="6 7">
    <name type="scientific">Rhodopirellula bahusiensis</name>
    <dbReference type="NCBI Taxonomy" id="2014065"/>
    <lineage>
        <taxon>Bacteria</taxon>
        <taxon>Pseudomonadati</taxon>
        <taxon>Planctomycetota</taxon>
        <taxon>Planctomycetia</taxon>
        <taxon>Pirellulales</taxon>
        <taxon>Pirellulaceae</taxon>
        <taxon>Rhodopirellula</taxon>
    </lineage>
</organism>
<comment type="similarity">
    <text evidence="1">Belongs to the sigma-70 factor family. ECF subfamily.</text>
</comment>
<dbReference type="PANTHER" id="PTHR43133:SF51">
    <property type="entry name" value="RNA POLYMERASE SIGMA FACTOR"/>
    <property type="match status" value="1"/>
</dbReference>
<dbReference type="InterPro" id="IPR013325">
    <property type="entry name" value="RNA_pol_sigma_r2"/>
</dbReference>
<dbReference type="GO" id="GO:0016987">
    <property type="term" value="F:sigma factor activity"/>
    <property type="evidence" value="ECO:0007669"/>
    <property type="project" value="UniProtKB-KW"/>
</dbReference>
<dbReference type="InterPro" id="IPR014284">
    <property type="entry name" value="RNA_pol_sigma-70_dom"/>
</dbReference>
<gene>
    <name evidence="6" type="ORF">CEE69_27120</name>
</gene>
<dbReference type="InterPro" id="IPR013324">
    <property type="entry name" value="RNA_pol_sigma_r3/r4-like"/>
</dbReference>
<dbReference type="SUPFAM" id="SSF88659">
    <property type="entry name" value="Sigma3 and sigma4 domains of RNA polymerase sigma factors"/>
    <property type="match status" value="1"/>
</dbReference>
<feature type="domain" description="RNA polymerase sigma-70 region 2" evidence="5">
    <location>
        <begin position="19"/>
        <end position="86"/>
    </location>
</feature>
<dbReference type="PANTHER" id="PTHR43133">
    <property type="entry name" value="RNA POLYMERASE ECF-TYPE SIGMA FACTO"/>
    <property type="match status" value="1"/>
</dbReference>
<keyword evidence="3" id="KW-0731">Sigma factor</keyword>
<proteinExistence type="inferred from homology"/>
<dbReference type="GO" id="GO:0006352">
    <property type="term" value="P:DNA-templated transcription initiation"/>
    <property type="evidence" value="ECO:0007669"/>
    <property type="project" value="InterPro"/>
</dbReference>
<accession>A0A2G1VZN0</accession>
<dbReference type="GeneID" id="90611554"/>
<dbReference type="InterPro" id="IPR039425">
    <property type="entry name" value="RNA_pol_sigma-70-like"/>
</dbReference>
<comment type="caution">
    <text evidence="6">The sequence shown here is derived from an EMBL/GenBank/DDBJ whole genome shotgun (WGS) entry which is preliminary data.</text>
</comment>
<dbReference type="OrthoDB" id="6383365at2"/>
<keyword evidence="7" id="KW-1185">Reference proteome</keyword>
<dbReference type="RefSeq" id="WP_099263768.1">
    <property type="nucleotide sequence ID" value="NZ_NIZW01000031.1"/>
</dbReference>
<keyword evidence="4" id="KW-0804">Transcription</keyword>
<dbReference type="NCBIfam" id="TIGR02937">
    <property type="entry name" value="sigma70-ECF"/>
    <property type="match status" value="1"/>
</dbReference>
<sequence length="180" mass="20939">MTTNNSLHAHAEVERFVRLLTANERRLRAFLFQLVVDRDAVDEIMQDACTSLWKKFSQLDDDEGFLPWAYVVCRYEVLMYRRKRARDRLVFDEGLIEQIANEATERAAGDQIDQRQTYLKDCLTQLREADRRLLMTAYGSKATIIEMAEQLNLTSNALYKTLGRLRRRLKGCVKGKLATS</sequence>
<dbReference type="Proteomes" id="UP000225740">
    <property type="component" value="Unassembled WGS sequence"/>
</dbReference>
<evidence type="ECO:0000256" key="2">
    <source>
        <dbReference type="ARBA" id="ARBA00023015"/>
    </source>
</evidence>
<evidence type="ECO:0000259" key="5">
    <source>
        <dbReference type="Pfam" id="PF04542"/>
    </source>
</evidence>
<name>A0A2G1VZN0_9BACT</name>
<dbReference type="Gene3D" id="1.10.1740.10">
    <property type="match status" value="1"/>
</dbReference>
<evidence type="ECO:0000313" key="6">
    <source>
        <dbReference type="EMBL" id="PHQ32205.1"/>
    </source>
</evidence>
<dbReference type="Gene3D" id="1.10.10.10">
    <property type="entry name" value="Winged helix-like DNA-binding domain superfamily/Winged helix DNA-binding domain"/>
    <property type="match status" value="1"/>
</dbReference>
<evidence type="ECO:0000313" key="7">
    <source>
        <dbReference type="Proteomes" id="UP000225740"/>
    </source>
</evidence>
<dbReference type="InterPro" id="IPR007627">
    <property type="entry name" value="RNA_pol_sigma70_r2"/>
</dbReference>
<evidence type="ECO:0000256" key="3">
    <source>
        <dbReference type="ARBA" id="ARBA00023082"/>
    </source>
</evidence>
<keyword evidence="2" id="KW-0805">Transcription regulation</keyword>
<dbReference type="SUPFAM" id="SSF88946">
    <property type="entry name" value="Sigma2 domain of RNA polymerase sigma factors"/>
    <property type="match status" value="1"/>
</dbReference>
<dbReference type="Pfam" id="PF04542">
    <property type="entry name" value="Sigma70_r2"/>
    <property type="match status" value="1"/>
</dbReference>
<dbReference type="InterPro" id="IPR036388">
    <property type="entry name" value="WH-like_DNA-bd_sf"/>
</dbReference>
<dbReference type="EMBL" id="NIZW01000031">
    <property type="protein sequence ID" value="PHQ32205.1"/>
    <property type="molecule type" value="Genomic_DNA"/>
</dbReference>
<evidence type="ECO:0000256" key="1">
    <source>
        <dbReference type="ARBA" id="ARBA00010641"/>
    </source>
</evidence>
<evidence type="ECO:0000256" key="4">
    <source>
        <dbReference type="ARBA" id="ARBA00023163"/>
    </source>
</evidence>